<evidence type="ECO:0000256" key="3">
    <source>
        <dbReference type="ARBA" id="ARBA00023015"/>
    </source>
</evidence>
<dbReference type="GO" id="GO:0005516">
    <property type="term" value="F:calmodulin binding"/>
    <property type="evidence" value="ECO:0007669"/>
    <property type="project" value="InterPro"/>
</dbReference>
<dbReference type="Proteomes" id="UP000436088">
    <property type="component" value="Unassembled WGS sequence"/>
</dbReference>
<reference evidence="11" key="1">
    <citation type="submission" date="2019-09" db="EMBL/GenBank/DDBJ databases">
        <title>Draft genome information of white flower Hibiscus syriacus.</title>
        <authorList>
            <person name="Kim Y.-M."/>
        </authorList>
    </citation>
    <scope>NUCLEOTIDE SEQUENCE [LARGE SCALE GENOMIC DNA]</scope>
    <source>
        <strain evidence="11">YM2019G1</strain>
    </source>
</reference>
<organism evidence="11 12">
    <name type="scientific">Hibiscus syriacus</name>
    <name type="common">Rose of Sharon</name>
    <dbReference type="NCBI Taxonomy" id="106335"/>
    <lineage>
        <taxon>Eukaryota</taxon>
        <taxon>Viridiplantae</taxon>
        <taxon>Streptophyta</taxon>
        <taxon>Embryophyta</taxon>
        <taxon>Tracheophyta</taxon>
        <taxon>Spermatophyta</taxon>
        <taxon>Magnoliopsida</taxon>
        <taxon>eudicotyledons</taxon>
        <taxon>Gunneridae</taxon>
        <taxon>Pentapetalae</taxon>
        <taxon>rosids</taxon>
        <taxon>malvids</taxon>
        <taxon>Malvales</taxon>
        <taxon>Malvaceae</taxon>
        <taxon>Malvoideae</taxon>
        <taxon>Hibiscus</taxon>
    </lineage>
</organism>
<accession>A0A6A3D963</accession>
<comment type="caution">
    <text evidence="11">The sequence shown here is derived from an EMBL/GenBank/DDBJ whole genome shotgun (WGS) entry which is preliminary data.</text>
</comment>
<dbReference type="OrthoDB" id="757051at2759"/>
<sequence>MATKRLLSESCSDPNESAKEKRMKLLPSFAAVIGDDAMVKCLSAALEPVLRRVVNEEVERSLRNRIRFFSRSPSLRIQAPEPSTLELIFPKPLTVPIFTGSKIVDEESYQLRVMLVDTRGNQTVPVLFPSPIKVDIVVLDGDFPSVDGKSWSSEEFDRSIVRERTGRRPLLTGELTVTVRDGVGLIGDIELTDNSSWIRSRKFRIGAKVAQGSSNGVRIREAMTEAFVVKDQRGELYKKHHPPTLGDEVWRLVKIGKDGVFHKRLASACINTVQDFLKMWVVDHARLRTILGTGMSEKMWSVTIKHAKTCVMGNKHYVFGGSNCRIWLSPICQLIKAEINGTFYPTHNLGGTNKAYFENLVRQAYANWSSLEEIEEISNEIGLLTQGDHVVDPYPNHQQTMVRSFQQNAYLTDCSIEGYLPSEMQADGGSWEASPTYFNTVNENGVGINILKSNSEDDLTSPRSFITEG</sequence>
<dbReference type="InterPro" id="IPR012416">
    <property type="entry name" value="CBP60"/>
</dbReference>
<dbReference type="Pfam" id="PF07887">
    <property type="entry name" value="Calmodulin_bind"/>
    <property type="match status" value="1"/>
</dbReference>
<dbReference type="PANTHER" id="PTHR31713:SF42">
    <property type="entry name" value="PROTEIN SAR DEFICIENT 1"/>
    <property type="match status" value="1"/>
</dbReference>
<dbReference type="PANTHER" id="PTHR31713">
    <property type="entry name" value="OS02G0177800 PROTEIN"/>
    <property type="match status" value="1"/>
</dbReference>
<keyword evidence="3" id="KW-0805">Transcription regulation</keyword>
<evidence type="ECO:0000256" key="1">
    <source>
        <dbReference type="ARBA" id="ARBA00004123"/>
    </source>
</evidence>
<dbReference type="GO" id="GO:0005634">
    <property type="term" value="C:nucleus"/>
    <property type="evidence" value="ECO:0007669"/>
    <property type="project" value="UniProtKB-SubCell"/>
</dbReference>
<dbReference type="GO" id="GO:0080142">
    <property type="term" value="P:regulation of salicylic acid biosynthetic process"/>
    <property type="evidence" value="ECO:0007669"/>
    <property type="project" value="TreeGrafter"/>
</dbReference>
<keyword evidence="12" id="KW-1185">Reference proteome</keyword>
<evidence type="ECO:0000256" key="4">
    <source>
        <dbReference type="ARBA" id="ARBA00023125"/>
    </source>
</evidence>
<evidence type="ECO:0000259" key="8">
    <source>
        <dbReference type="Pfam" id="PF07887"/>
    </source>
</evidence>
<dbReference type="InterPro" id="IPR046830">
    <property type="entry name" value="Calmod_bind_M"/>
</dbReference>
<dbReference type="AlphaFoldDB" id="A0A6A3D963"/>
<evidence type="ECO:0000256" key="5">
    <source>
        <dbReference type="ARBA" id="ARBA00023159"/>
    </source>
</evidence>
<evidence type="ECO:0000313" key="11">
    <source>
        <dbReference type="EMBL" id="KAE8736488.1"/>
    </source>
</evidence>
<dbReference type="GO" id="GO:0003700">
    <property type="term" value="F:DNA-binding transcription factor activity"/>
    <property type="evidence" value="ECO:0007669"/>
    <property type="project" value="TreeGrafter"/>
</dbReference>
<dbReference type="EMBL" id="VEPZ02000001">
    <property type="protein sequence ID" value="KAE8736488.1"/>
    <property type="molecule type" value="Genomic_DNA"/>
</dbReference>
<evidence type="ECO:0000313" key="12">
    <source>
        <dbReference type="Proteomes" id="UP000436088"/>
    </source>
</evidence>
<feature type="domain" description="Calmodulin binding protein C-terminal" evidence="10">
    <location>
        <begin position="315"/>
        <end position="374"/>
    </location>
</feature>
<feature type="domain" description="Calmodulin binding protein-like N-terminal" evidence="8">
    <location>
        <begin position="85"/>
        <end position="232"/>
    </location>
</feature>
<name>A0A6A3D963_HIBSY</name>
<dbReference type="InterPro" id="IPR046829">
    <property type="entry name" value="Calmod_bind_C"/>
</dbReference>
<evidence type="ECO:0000256" key="6">
    <source>
        <dbReference type="ARBA" id="ARBA00023163"/>
    </source>
</evidence>
<keyword evidence="4" id="KW-0238">DNA-binding</keyword>
<evidence type="ECO:0000259" key="9">
    <source>
        <dbReference type="Pfam" id="PF20451"/>
    </source>
</evidence>
<keyword evidence="7" id="KW-0539">Nucleus</keyword>
<dbReference type="Pfam" id="PF20452">
    <property type="entry name" value="Calmod_bind_C"/>
    <property type="match status" value="1"/>
</dbReference>
<evidence type="ECO:0000256" key="2">
    <source>
        <dbReference type="ARBA" id="ARBA00007214"/>
    </source>
</evidence>
<gene>
    <name evidence="11" type="ORF">F3Y22_tig00000002pilonHSYRG00328</name>
</gene>
<keyword evidence="6" id="KW-0804">Transcription</keyword>
<keyword evidence="5" id="KW-0010">Activator</keyword>
<evidence type="ECO:0000259" key="10">
    <source>
        <dbReference type="Pfam" id="PF20452"/>
    </source>
</evidence>
<protein>
    <submittedName>
        <fullName evidence="11">Protein SAR DEFICIENT 1</fullName>
    </submittedName>
</protein>
<dbReference type="InterPro" id="IPR046831">
    <property type="entry name" value="Calmodulin_bind_N"/>
</dbReference>
<dbReference type="Pfam" id="PF20451">
    <property type="entry name" value="Calmod_bind_M"/>
    <property type="match status" value="1"/>
</dbReference>
<comment type="similarity">
    <text evidence="2">Belongs to the plant ACBP60 protein family.</text>
</comment>
<dbReference type="GO" id="GO:0043565">
    <property type="term" value="F:sequence-specific DNA binding"/>
    <property type="evidence" value="ECO:0007669"/>
    <property type="project" value="TreeGrafter"/>
</dbReference>
<comment type="subcellular location">
    <subcellularLocation>
        <location evidence="1">Nucleus</location>
    </subcellularLocation>
</comment>
<feature type="domain" description="Calmodulin binding protein central" evidence="9">
    <location>
        <begin position="245"/>
        <end position="310"/>
    </location>
</feature>
<evidence type="ECO:0000256" key="7">
    <source>
        <dbReference type="ARBA" id="ARBA00023242"/>
    </source>
</evidence>
<proteinExistence type="inferred from homology"/>